<keyword evidence="3" id="KW-0285">Flavoprotein</keyword>
<protein>
    <submittedName>
        <fullName evidence="7">UDP-galactopyranose mutase</fullName>
        <ecNumber evidence="7">5.4.99.9</ecNumber>
    </submittedName>
</protein>
<dbReference type="EC" id="5.4.99.9" evidence="7"/>
<sequence>MEKKEYDYLLVGAGLFNAIFAYKAAIDGKKCLVVEKRSHIGGNVYTENIEGINVHKYGAHIFHTRNKDVWNFMQTLCQFNHFINSPLAKYKDKIYNLPFNMNTFCQLWNVKTPEEARIKIESQRLNIHNPKNAEEQALNLVGEDIYYKFIKGYTEKQWGAEATKLPAFIINRIPLRYTFNNNYFDDPYQGIPVGGYTPIIKKCFSHSEVLLNTNFIENRLLSKLAKDIIYTGTIDEYYDYRYGLLEYRSLNFEERLLKQDNFQGNAVINYTDKDVPYTRILEHKHFEFGEQTQTVISIEYPCQWIRGAEAYYPINTKRNNALYAKYKELSDRETNIYFAGRLGSYQYNDMDKTVDNALTLYKMLSW</sequence>
<dbReference type="GO" id="GO:0008767">
    <property type="term" value="F:UDP-galactopyranose mutase activity"/>
    <property type="evidence" value="ECO:0007669"/>
    <property type="project" value="UniProtKB-EC"/>
</dbReference>
<organism evidence="7 8">
    <name type="scientific">Dysgonomonas termitidis</name>
    <dbReference type="NCBI Taxonomy" id="1516126"/>
    <lineage>
        <taxon>Bacteria</taxon>
        <taxon>Pseudomonadati</taxon>
        <taxon>Bacteroidota</taxon>
        <taxon>Bacteroidia</taxon>
        <taxon>Bacteroidales</taxon>
        <taxon>Dysgonomonadaceae</taxon>
        <taxon>Dysgonomonas</taxon>
    </lineage>
</organism>
<evidence type="ECO:0000256" key="2">
    <source>
        <dbReference type="ARBA" id="ARBA00009321"/>
    </source>
</evidence>
<evidence type="ECO:0000256" key="1">
    <source>
        <dbReference type="ARBA" id="ARBA00001974"/>
    </source>
</evidence>
<dbReference type="SUPFAM" id="SSF51971">
    <property type="entry name" value="Nucleotide-binding domain"/>
    <property type="match status" value="1"/>
</dbReference>
<evidence type="ECO:0000313" key="7">
    <source>
        <dbReference type="EMBL" id="MFC4672771.1"/>
    </source>
</evidence>
<keyword evidence="4" id="KW-0274">FAD</keyword>
<evidence type="ECO:0000256" key="4">
    <source>
        <dbReference type="ARBA" id="ARBA00022827"/>
    </source>
</evidence>
<dbReference type="InterPro" id="IPR004379">
    <property type="entry name" value="UDP-GALP_mutase"/>
</dbReference>
<name>A0ABV9KSV8_9BACT</name>
<dbReference type="Gene3D" id="3.40.50.720">
    <property type="entry name" value="NAD(P)-binding Rossmann-like Domain"/>
    <property type="match status" value="3"/>
</dbReference>
<dbReference type="PANTHER" id="PTHR21197:SF0">
    <property type="entry name" value="UDP-GALACTOPYRANOSE MUTASE"/>
    <property type="match status" value="1"/>
</dbReference>
<keyword evidence="8" id="KW-1185">Reference proteome</keyword>
<evidence type="ECO:0000256" key="5">
    <source>
        <dbReference type="ARBA" id="ARBA00023235"/>
    </source>
</evidence>
<comment type="caution">
    <text evidence="7">The sequence shown here is derived from an EMBL/GenBank/DDBJ whole genome shotgun (WGS) entry which is preliminary data.</text>
</comment>
<dbReference type="Proteomes" id="UP001596023">
    <property type="component" value="Unassembled WGS sequence"/>
</dbReference>
<proteinExistence type="inferred from homology"/>
<evidence type="ECO:0000313" key="8">
    <source>
        <dbReference type="Proteomes" id="UP001596023"/>
    </source>
</evidence>
<dbReference type="Pfam" id="PF13450">
    <property type="entry name" value="NAD_binding_8"/>
    <property type="match status" value="1"/>
</dbReference>
<comment type="similarity">
    <text evidence="2">Belongs to the UDP-galactopyranose/dTDP-fucopyranose mutase family.</text>
</comment>
<accession>A0ABV9KSV8</accession>
<comment type="cofactor">
    <cofactor evidence="1">
        <name>FAD</name>
        <dbReference type="ChEBI" id="CHEBI:57692"/>
    </cofactor>
</comment>
<gene>
    <name evidence="7" type="primary">glf</name>
    <name evidence="7" type="ORF">ACFO6W_03585</name>
</gene>
<dbReference type="PANTHER" id="PTHR21197">
    <property type="entry name" value="UDP-GALACTOPYRANOSE MUTASE"/>
    <property type="match status" value="1"/>
</dbReference>
<evidence type="ECO:0000259" key="6">
    <source>
        <dbReference type="Pfam" id="PF03275"/>
    </source>
</evidence>
<dbReference type="SUPFAM" id="SSF54373">
    <property type="entry name" value="FAD-linked reductases, C-terminal domain"/>
    <property type="match status" value="1"/>
</dbReference>
<feature type="domain" description="UDP-galactopyranose mutase C-terminal" evidence="6">
    <location>
        <begin position="148"/>
        <end position="347"/>
    </location>
</feature>
<dbReference type="EMBL" id="JBHSGN010000025">
    <property type="protein sequence ID" value="MFC4672771.1"/>
    <property type="molecule type" value="Genomic_DNA"/>
</dbReference>
<evidence type="ECO:0000256" key="3">
    <source>
        <dbReference type="ARBA" id="ARBA00022630"/>
    </source>
</evidence>
<dbReference type="Pfam" id="PF03275">
    <property type="entry name" value="GLF"/>
    <property type="match status" value="1"/>
</dbReference>
<reference evidence="8" key="1">
    <citation type="journal article" date="2019" name="Int. J. Syst. Evol. Microbiol.">
        <title>The Global Catalogue of Microorganisms (GCM) 10K type strain sequencing project: providing services to taxonomists for standard genome sequencing and annotation.</title>
        <authorList>
            <consortium name="The Broad Institute Genomics Platform"/>
            <consortium name="The Broad Institute Genome Sequencing Center for Infectious Disease"/>
            <person name="Wu L."/>
            <person name="Ma J."/>
        </authorList>
    </citation>
    <scope>NUCLEOTIDE SEQUENCE [LARGE SCALE GENOMIC DNA]</scope>
    <source>
        <strain evidence="8">CCUG 66188</strain>
    </source>
</reference>
<dbReference type="RefSeq" id="WP_379993977.1">
    <property type="nucleotide sequence ID" value="NZ_JBHSGN010000025.1"/>
</dbReference>
<dbReference type="NCBIfam" id="TIGR00031">
    <property type="entry name" value="UDP-GALP_mutase"/>
    <property type="match status" value="1"/>
</dbReference>
<keyword evidence="5 7" id="KW-0413">Isomerase</keyword>
<dbReference type="InterPro" id="IPR015899">
    <property type="entry name" value="UDP-GalPyranose_mutase_C"/>
</dbReference>